<dbReference type="GO" id="GO:0005737">
    <property type="term" value="C:cytoplasm"/>
    <property type="evidence" value="ECO:0007669"/>
    <property type="project" value="TreeGrafter"/>
</dbReference>
<sequence length="505" mass="57708">MFTSLLPDIGIPSMLLMLVAALSVYWLWSKSRRPYLKYNIPPYPVPPKFIFGHTPMLKDGIRDKFKEWQEQVGDIFSLDIGGRHSIVVNGYSNIKEILVKQADKIPDIPHTFRNDIIKERNKGIIGASGDNWKEQRTVSLAILRSFGLGKNVLAEKIQEEVAVYIKQLKESKGQPVDVKILTNISISNVICAIIIGKRFEHDDARFVRFMELLNNTVRLASKIALIDLFPFLYYIPGDLFHAKRWANSILETNEMFSKVYVKEGMASFNENEEATNFIAAYLQELKKKRDSGESTLMDENNLVAIIRNLFIAGTETTSTTILWGILYMLHNPEVQEKVYQEIVSNVGTERPPNMHDKQKLTYLSAVIQETQRLASLVPIAIRRVVCVPFEMNGYTFPKGSIILPNLDSVLHDKKVWGDPENFRPERFLDKSGNLLHPDEIIPFSIGRRVCLGEALAMMELFLFLSSMLQRFKFVPVDSHKLPSLKAIIGITSMPNNFNVRFIERE</sequence>
<accession>A0A0B7BCJ1</accession>
<dbReference type="GO" id="GO:0016712">
    <property type="term" value="F:oxidoreductase activity, acting on paired donors, with incorporation or reduction of molecular oxygen, reduced flavin or flavoprotein as one donor, and incorporation of one atom of oxygen"/>
    <property type="evidence" value="ECO:0007669"/>
    <property type="project" value="InterPro"/>
</dbReference>
<dbReference type="AlphaFoldDB" id="A0A0B7BCJ1"/>
<dbReference type="PRINTS" id="PR00463">
    <property type="entry name" value="EP450I"/>
</dbReference>
<evidence type="ECO:0000313" key="12">
    <source>
        <dbReference type="EMBL" id="CEK90602.1"/>
    </source>
</evidence>
<dbReference type="InterPro" id="IPR002401">
    <property type="entry name" value="Cyt_P450_E_grp-I"/>
</dbReference>
<keyword evidence="7 10" id="KW-0503">Monooxygenase</keyword>
<evidence type="ECO:0000256" key="5">
    <source>
        <dbReference type="ARBA" id="ARBA00023002"/>
    </source>
</evidence>
<dbReference type="InterPro" id="IPR050182">
    <property type="entry name" value="Cytochrome_P450_fam2"/>
</dbReference>
<keyword evidence="4 9" id="KW-0479">Metal-binding</keyword>
<proteinExistence type="inferred from homology"/>
<dbReference type="SUPFAM" id="SSF48264">
    <property type="entry name" value="Cytochrome P450"/>
    <property type="match status" value="1"/>
</dbReference>
<dbReference type="FunFam" id="1.10.630.10:FF:000036">
    <property type="entry name" value="CYtochrome P450 family"/>
    <property type="match status" value="1"/>
</dbReference>
<dbReference type="PRINTS" id="PR00385">
    <property type="entry name" value="P450"/>
</dbReference>
<evidence type="ECO:0000256" key="11">
    <source>
        <dbReference type="SAM" id="Phobius"/>
    </source>
</evidence>
<dbReference type="PANTHER" id="PTHR24300">
    <property type="entry name" value="CYTOCHROME P450 508A4-RELATED"/>
    <property type="match status" value="1"/>
</dbReference>
<organism evidence="12">
    <name type="scientific">Arion vulgaris</name>
    <dbReference type="NCBI Taxonomy" id="1028688"/>
    <lineage>
        <taxon>Eukaryota</taxon>
        <taxon>Metazoa</taxon>
        <taxon>Spiralia</taxon>
        <taxon>Lophotrochozoa</taxon>
        <taxon>Mollusca</taxon>
        <taxon>Gastropoda</taxon>
        <taxon>Heterobranchia</taxon>
        <taxon>Euthyneura</taxon>
        <taxon>Panpulmonata</taxon>
        <taxon>Eupulmonata</taxon>
        <taxon>Stylommatophora</taxon>
        <taxon>Helicina</taxon>
        <taxon>Arionoidea</taxon>
        <taxon>Arionidae</taxon>
        <taxon>Arion</taxon>
    </lineage>
</organism>
<dbReference type="PRINTS" id="PR01686">
    <property type="entry name" value="EP450ICYP2D"/>
</dbReference>
<dbReference type="Pfam" id="PF00067">
    <property type="entry name" value="p450"/>
    <property type="match status" value="1"/>
</dbReference>
<dbReference type="InterPro" id="IPR008069">
    <property type="entry name" value="Cyt_P450_E_grp-I_CYP2D-like"/>
</dbReference>
<dbReference type="GO" id="GO:0008395">
    <property type="term" value="F:steroid hydroxylase activity"/>
    <property type="evidence" value="ECO:0007669"/>
    <property type="project" value="TreeGrafter"/>
</dbReference>
<dbReference type="Gene3D" id="1.10.630.10">
    <property type="entry name" value="Cytochrome P450"/>
    <property type="match status" value="1"/>
</dbReference>
<evidence type="ECO:0000256" key="4">
    <source>
        <dbReference type="ARBA" id="ARBA00022723"/>
    </source>
</evidence>
<gene>
    <name evidence="12" type="primary">ORF177664</name>
</gene>
<dbReference type="InterPro" id="IPR036396">
    <property type="entry name" value="Cyt_P450_sf"/>
</dbReference>
<keyword evidence="11" id="KW-1133">Transmembrane helix</keyword>
<dbReference type="GO" id="GO:0006805">
    <property type="term" value="P:xenobiotic metabolic process"/>
    <property type="evidence" value="ECO:0007669"/>
    <property type="project" value="TreeGrafter"/>
</dbReference>
<comment type="subcellular location">
    <subcellularLocation>
        <location evidence="2">Membrane</location>
    </subcellularLocation>
</comment>
<dbReference type="GO" id="GO:0005506">
    <property type="term" value="F:iron ion binding"/>
    <property type="evidence" value="ECO:0007669"/>
    <property type="project" value="InterPro"/>
</dbReference>
<evidence type="ECO:0000256" key="8">
    <source>
        <dbReference type="ARBA" id="ARBA00023136"/>
    </source>
</evidence>
<dbReference type="GO" id="GO:0020037">
    <property type="term" value="F:heme binding"/>
    <property type="evidence" value="ECO:0007669"/>
    <property type="project" value="InterPro"/>
</dbReference>
<evidence type="ECO:0000256" key="1">
    <source>
        <dbReference type="ARBA" id="ARBA00001971"/>
    </source>
</evidence>
<keyword evidence="8 11" id="KW-0472">Membrane</keyword>
<evidence type="ECO:0000256" key="2">
    <source>
        <dbReference type="ARBA" id="ARBA00004370"/>
    </source>
</evidence>
<name>A0A0B7BCJ1_9EUPU</name>
<feature type="transmembrane region" description="Helical" evidence="11">
    <location>
        <begin position="6"/>
        <end position="28"/>
    </location>
</feature>
<comment type="cofactor">
    <cofactor evidence="1 9">
        <name>heme</name>
        <dbReference type="ChEBI" id="CHEBI:30413"/>
    </cofactor>
</comment>
<evidence type="ECO:0000256" key="9">
    <source>
        <dbReference type="PIRSR" id="PIRSR602401-1"/>
    </source>
</evidence>
<keyword evidence="11" id="KW-0812">Transmembrane</keyword>
<dbReference type="GO" id="GO:0006082">
    <property type="term" value="P:organic acid metabolic process"/>
    <property type="evidence" value="ECO:0007669"/>
    <property type="project" value="TreeGrafter"/>
</dbReference>
<comment type="similarity">
    <text evidence="3 10">Belongs to the cytochrome P450 family.</text>
</comment>
<evidence type="ECO:0000256" key="10">
    <source>
        <dbReference type="RuleBase" id="RU000461"/>
    </source>
</evidence>
<dbReference type="InterPro" id="IPR001128">
    <property type="entry name" value="Cyt_P450"/>
</dbReference>
<dbReference type="PANTHER" id="PTHR24300:SF403">
    <property type="entry name" value="CYTOCHROME P450 306A1"/>
    <property type="match status" value="1"/>
</dbReference>
<evidence type="ECO:0008006" key="13">
    <source>
        <dbReference type="Google" id="ProtNLM"/>
    </source>
</evidence>
<keyword evidence="9 10" id="KW-0349">Heme</keyword>
<evidence type="ECO:0000256" key="6">
    <source>
        <dbReference type="ARBA" id="ARBA00023004"/>
    </source>
</evidence>
<evidence type="ECO:0000256" key="7">
    <source>
        <dbReference type="ARBA" id="ARBA00023033"/>
    </source>
</evidence>
<protein>
    <recommendedName>
        <fullName evidence="13">Cytochrome P450</fullName>
    </recommendedName>
</protein>
<dbReference type="GO" id="GO:0016020">
    <property type="term" value="C:membrane"/>
    <property type="evidence" value="ECO:0007669"/>
    <property type="project" value="UniProtKB-SubCell"/>
</dbReference>
<dbReference type="PROSITE" id="PS00086">
    <property type="entry name" value="CYTOCHROME_P450"/>
    <property type="match status" value="1"/>
</dbReference>
<keyword evidence="6 9" id="KW-0408">Iron</keyword>
<dbReference type="EMBL" id="HACG01043737">
    <property type="protein sequence ID" value="CEK90602.1"/>
    <property type="molecule type" value="Transcribed_RNA"/>
</dbReference>
<keyword evidence="5 10" id="KW-0560">Oxidoreductase</keyword>
<evidence type="ECO:0000256" key="3">
    <source>
        <dbReference type="ARBA" id="ARBA00010617"/>
    </source>
</evidence>
<reference evidence="12" key="1">
    <citation type="submission" date="2014-12" db="EMBL/GenBank/DDBJ databases">
        <title>Insight into the proteome of Arion vulgaris.</title>
        <authorList>
            <person name="Aradska J."/>
            <person name="Bulat T."/>
            <person name="Smidak R."/>
            <person name="Sarate P."/>
            <person name="Gangsoo J."/>
            <person name="Sialana F."/>
            <person name="Bilban M."/>
            <person name="Lubec G."/>
        </authorList>
    </citation>
    <scope>NUCLEOTIDE SEQUENCE</scope>
    <source>
        <tissue evidence="12">Skin</tissue>
    </source>
</reference>
<feature type="binding site" description="axial binding residue" evidence="9">
    <location>
        <position position="450"/>
    </location>
    <ligand>
        <name>heme</name>
        <dbReference type="ChEBI" id="CHEBI:30413"/>
    </ligand>
    <ligandPart>
        <name>Fe</name>
        <dbReference type="ChEBI" id="CHEBI:18248"/>
    </ligandPart>
</feature>
<dbReference type="InterPro" id="IPR017972">
    <property type="entry name" value="Cyt_P450_CS"/>
</dbReference>